<protein>
    <recommendedName>
        <fullName evidence="9">ABC transporter domain-containing protein</fullName>
    </recommendedName>
</protein>
<evidence type="ECO:0000256" key="1">
    <source>
        <dbReference type="ARBA" id="ARBA00004236"/>
    </source>
</evidence>
<dbReference type="InterPro" id="IPR015856">
    <property type="entry name" value="ABC_transpr_CbiO/EcfA_su"/>
</dbReference>
<keyword evidence="3" id="KW-0813">Transport</keyword>
<dbReference type="SUPFAM" id="SSF52540">
    <property type="entry name" value="P-loop containing nucleoside triphosphate hydrolases"/>
    <property type="match status" value="1"/>
</dbReference>
<organism evidence="10">
    <name type="scientific">marine sediment metagenome</name>
    <dbReference type="NCBI Taxonomy" id="412755"/>
    <lineage>
        <taxon>unclassified sequences</taxon>
        <taxon>metagenomes</taxon>
        <taxon>ecological metagenomes</taxon>
    </lineage>
</organism>
<dbReference type="InterPro" id="IPR050095">
    <property type="entry name" value="ECF_ABC_transporter_ATP-bd"/>
</dbReference>
<keyword evidence="4" id="KW-1003">Cell membrane</keyword>
<evidence type="ECO:0000256" key="3">
    <source>
        <dbReference type="ARBA" id="ARBA00022448"/>
    </source>
</evidence>
<dbReference type="Gene3D" id="3.40.50.300">
    <property type="entry name" value="P-loop containing nucleotide triphosphate hydrolases"/>
    <property type="match status" value="1"/>
</dbReference>
<dbReference type="GO" id="GO:0005524">
    <property type="term" value="F:ATP binding"/>
    <property type="evidence" value="ECO:0007669"/>
    <property type="project" value="UniProtKB-KW"/>
</dbReference>
<dbReference type="InterPro" id="IPR027417">
    <property type="entry name" value="P-loop_NTPase"/>
</dbReference>
<dbReference type="CDD" id="cd03225">
    <property type="entry name" value="ABC_cobalt_CbiO_domain1"/>
    <property type="match status" value="1"/>
</dbReference>
<reference evidence="10" key="1">
    <citation type="journal article" date="2014" name="Front. Microbiol.">
        <title>High frequency of phylogenetically diverse reductive dehalogenase-homologous genes in deep subseafloor sedimentary metagenomes.</title>
        <authorList>
            <person name="Kawai M."/>
            <person name="Futagami T."/>
            <person name="Toyoda A."/>
            <person name="Takaki Y."/>
            <person name="Nishi S."/>
            <person name="Hori S."/>
            <person name="Arai W."/>
            <person name="Tsubouchi T."/>
            <person name="Morono Y."/>
            <person name="Uchiyama I."/>
            <person name="Ito T."/>
            <person name="Fujiyama A."/>
            <person name="Inagaki F."/>
            <person name="Takami H."/>
        </authorList>
    </citation>
    <scope>NUCLEOTIDE SEQUENCE</scope>
    <source>
        <strain evidence="10">Expedition CK06-06</strain>
    </source>
</reference>
<evidence type="ECO:0000256" key="6">
    <source>
        <dbReference type="ARBA" id="ARBA00022840"/>
    </source>
</evidence>
<proteinExistence type="inferred from homology"/>
<evidence type="ECO:0000256" key="4">
    <source>
        <dbReference type="ARBA" id="ARBA00022475"/>
    </source>
</evidence>
<evidence type="ECO:0000256" key="2">
    <source>
        <dbReference type="ARBA" id="ARBA00005417"/>
    </source>
</evidence>
<dbReference type="EMBL" id="BARW01003585">
    <property type="protein sequence ID" value="GAI68818.1"/>
    <property type="molecule type" value="Genomic_DNA"/>
</dbReference>
<dbReference type="SMART" id="SM00382">
    <property type="entry name" value="AAA"/>
    <property type="match status" value="1"/>
</dbReference>
<accession>X1QKN6</accession>
<keyword evidence="5" id="KW-0547">Nucleotide-binding</keyword>
<feature type="domain" description="ABC transporter" evidence="9">
    <location>
        <begin position="1"/>
        <end position="231"/>
    </location>
</feature>
<dbReference type="GO" id="GO:0042626">
    <property type="term" value="F:ATPase-coupled transmembrane transporter activity"/>
    <property type="evidence" value="ECO:0007669"/>
    <property type="project" value="TreeGrafter"/>
</dbReference>
<name>X1QKN6_9ZZZZ</name>
<evidence type="ECO:0000313" key="10">
    <source>
        <dbReference type="EMBL" id="GAI68818.1"/>
    </source>
</evidence>
<dbReference type="PANTHER" id="PTHR43553">
    <property type="entry name" value="HEAVY METAL TRANSPORTER"/>
    <property type="match status" value="1"/>
</dbReference>
<gene>
    <name evidence="10" type="ORF">S12H4_09025</name>
</gene>
<evidence type="ECO:0000256" key="8">
    <source>
        <dbReference type="ARBA" id="ARBA00023136"/>
    </source>
</evidence>
<dbReference type="FunFam" id="3.40.50.300:FF:000224">
    <property type="entry name" value="Energy-coupling factor transporter ATP-binding protein EcfA"/>
    <property type="match status" value="1"/>
</dbReference>
<sequence>MNFEYNSNFSINDLSLTIEENSIYALTGNNGSGKTTLLRLLVGLLKPKSGTINVFNEILTRDKNQLWKLRQRIGFLFQNPDDQLFAPTIEEDVGFGARNLGLEEEEVKKRIKWALEAVNLTEYRKFSPYDLSWGQKKRAALAGLLVMKPKLLILDEPFANLDFRSIYNHLKILETLRKEEKMTILFTTHNLFFIEHWADKVLVLNDGKAVFEGNIEEGLNSPKIKKLLGSYEDILNLLNQK</sequence>
<dbReference type="GO" id="GO:0043190">
    <property type="term" value="C:ATP-binding cassette (ABC) transporter complex"/>
    <property type="evidence" value="ECO:0007669"/>
    <property type="project" value="TreeGrafter"/>
</dbReference>
<dbReference type="InterPro" id="IPR003593">
    <property type="entry name" value="AAA+_ATPase"/>
</dbReference>
<dbReference type="PROSITE" id="PS50893">
    <property type="entry name" value="ABC_TRANSPORTER_2"/>
    <property type="match status" value="1"/>
</dbReference>
<dbReference type="AlphaFoldDB" id="X1QKN6"/>
<keyword evidence="8" id="KW-0472">Membrane</keyword>
<comment type="subcellular location">
    <subcellularLocation>
        <location evidence="1">Cell membrane</location>
    </subcellularLocation>
</comment>
<keyword evidence="6" id="KW-0067">ATP-binding</keyword>
<evidence type="ECO:0000259" key="9">
    <source>
        <dbReference type="PROSITE" id="PS50893"/>
    </source>
</evidence>
<evidence type="ECO:0000256" key="5">
    <source>
        <dbReference type="ARBA" id="ARBA00022741"/>
    </source>
</evidence>
<dbReference type="PANTHER" id="PTHR43553:SF24">
    <property type="entry name" value="ENERGY-COUPLING FACTOR TRANSPORTER ATP-BINDING PROTEIN ECFA1"/>
    <property type="match status" value="1"/>
</dbReference>
<comment type="similarity">
    <text evidence="2">Belongs to the ABC transporter superfamily.</text>
</comment>
<evidence type="ECO:0000256" key="7">
    <source>
        <dbReference type="ARBA" id="ARBA00022967"/>
    </source>
</evidence>
<dbReference type="GO" id="GO:0016887">
    <property type="term" value="F:ATP hydrolysis activity"/>
    <property type="evidence" value="ECO:0007669"/>
    <property type="project" value="InterPro"/>
</dbReference>
<comment type="caution">
    <text evidence="10">The sequence shown here is derived from an EMBL/GenBank/DDBJ whole genome shotgun (WGS) entry which is preliminary data.</text>
</comment>
<dbReference type="Pfam" id="PF00005">
    <property type="entry name" value="ABC_tran"/>
    <property type="match status" value="1"/>
</dbReference>
<dbReference type="InterPro" id="IPR003439">
    <property type="entry name" value="ABC_transporter-like_ATP-bd"/>
</dbReference>
<keyword evidence="7" id="KW-1278">Translocase</keyword>